<comment type="caution">
    <text evidence="1">The sequence shown here is derived from an EMBL/GenBank/DDBJ whole genome shotgun (WGS) entry which is preliminary data.</text>
</comment>
<reference evidence="1 2" key="1">
    <citation type="submission" date="2016-04" db="EMBL/GenBank/DDBJ databases">
        <title>Genome analyses suggest a sexual origin of heterokaryosis in a supposedly ancient asexual fungus.</title>
        <authorList>
            <person name="Ropars J."/>
            <person name="Sedzielewska K."/>
            <person name="Noel J."/>
            <person name="Charron P."/>
            <person name="Farinelli L."/>
            <person name="Marton T."/>
            <person name="Kruger M."/>
            <person name="Pelin A."/>
            <person name="Brachmann A."/>
            <person name="Corradi N."/>
        </authorList>
    </citation>
    <scope>NUCLEOTIDE SEQUENCE [LARGE SCALE GENOMIC DNA]</scope>
    <source>
        <strain evidence="1 2">A5</strain>
    </source>
</reference>
<proteinExistence type="predicted"/>
<reference evidence="1 2" key="2">
    <citation type="submission" date="2017-09" db="EMBL/GenBank/DDBJ databases">
        <title>Extensive intraspecific genome diversity in a model arbuscular mycorrhizal fungus.</title>
        <authorList>
            <person name="Chen E.C."/>
            <person name="Morin E."/>
            <person name="Beaudet D."/>
            <person name="Noel J."/>
            <person name="Ndikumana S."/>
            <person name="Charron P."/>
            <person name="St-Onge C."/>
            <person name="Giorgi J."/>
            <person name="Grigoriev I.V."/>
            <person name="Roux C."/>
            <person name="Martin F.M."/>
            <person name="Corradi N."/>
        </authorList>
    </citation>
    <scope>NUCLEOTIDE SEQUENCE [LARGE SCALE GENOMIC DNA]</scope>
    <source>
        <strain evidence="1 2">A5</strain>
    </source>
</reference>
<gene>
    <name evidence="1" type="ORF">RhiirA5_445166</name>
</gene>
<accession>A0A2N0NCJ9</accession>
<dbReference type="AlphaFoldDB" id="A0A2N0NCJ9"/>
<name>A0A2N0NCJ9_9GLOM</name>
<dbReference type="Proteomes" id="UP000232722">
    <property type="component" value="Unassembled WGS sequence"/>
</dbReference>
<dbReference type="EMBL" id="LLXJ01011516">
    <property type="protein sequence ID" value="PKB92310.1"/>
    <property type="molecule type" value="Genomic_DNA"/>
</dbReference>
<evidence type="ECO:0000313" key="1">
    <source>
        <dbReference type="EMBL" id="PKB92310.1"/>
    </source>
</evidence>
<evidence type="ECO:0000313" key="2">
    <source>
        <dbReference type="Proteomes" id="UP000232722"/>
    </source>
</evidence>
<organism evidence="1 2">
    <name type="scientific">Rhizophagus irregularis</name>
    <dbReference type="NCBI Taxonomy" id="588596"/>
    <lineage>
        <taxon>Eukaryota</taxon>
        <taxon>Fungi</taxon>
        <taxon>Fungi incertae sedis</taxon>
        <taxon>Mucoromycota</taxon>
        <taxon>Glomeromycotina</taxon>
        <taxon>Glomeromycetes</taxon>
        <taxon>Glomerales</taxon>
        <taxon>Glomeraceae</taxon>
        <taxon>Rhizophagus</taxon>
    </lineage>
</organism>
<sequence length="106" mass="12339">NKFIQHIENLQCYLKRSYEQKFKISENGTTKHDSCINHCLLYAFITCDELHTKVCNECQELFTFFINLKEIIDSTTHKDGDSSISSVLVSQSDLTSFEPVHSKKRF</sequence>
<protein>
    <submittedName>
        <fullName evidence="1">Uncharacterized protein</fullName>
    </submittedName>
</protein>
<feature type="non-terminal residue" evidence="1">
    <location>
        <position position="1"/>
    </location>
</feature>